<dbReference type="Pfam" id="PF10082">
    <property type="entry name" value="BBP2_2"/>
    <property type="match status" value="1"/>
</dbReference>
<evidence type="ECO:0000313" key="2">
    <source>
        <dbReference type="Proteomes" id="UP000605201"/>
    </source>
</evidence>
<evidence type="ECO:0000313" key="1">
    <source>
        <dbReference type="EMBL" id="MBC8432092.1"/>
    </source>
</evidence>
<dbReference type="AlphaFoldDB" id="A0A8J6P2L0"/>
<protein>
    <submittedName>
        <fullName evidence="1">Outer membrane beta-barrel protein</fullName>
    </submittedName>
</protein>
<gene>
    <name evidence="1" type="ORF">H8D96_09240</name>
</gene>
<proteinExistence type="predicted"/>
<name>A0A8J6P2L0_9BACT</name>
<comment type="caution">
    <text evidence="1">The sequence shown here is derived from an EMBL/GenBank/DDBJ whole genome shotgun (WGS) entry which is preliminary data.</text>
</comment>
<organism evidence="1 2">
    <name type="scientific">Candidatus Desulfatibia vada</name>
    <dbReference type="NCBI Taxonomy" id="2841696"/>
    <lineage>
        <taxon>Bacteria</taxon>
        <taxon>Pseudomonadati</taxon>
        <taxon>Thermodesulfobacteriota</taxon>
        <taxon>Desulfobacteria</taxon>
        <taxon>Desulfobacterales</taxon>
        <taxon>Desulfobacterales incertae sedis</taxon>
        <taxon>Candidatus Desulfatibia</taxon>
    </lineage>
</organism>
<dbReference type="InterPro" id="IPR018759">
    <property type="entry name" value="BBP2_2"/>
</dbReference>
<dbReference type="EMBL" id="JACNIG010000204">
    <property type="protein sequence ID" value="MBC8432092.1"/>
    <property type="molecule type" value="Genomic_DNA"/>
</dbReference>
<sequence>MMKKGIFISVALATILVLLSSPVMARGGKIRMGNLKIVPSLGLEAIADDNIFLGNGSNTTDELKESDSIAHVKPGLSFDYTMEERGTVSLGYEGDFAYYNKNDKNDWKSHKGLFKLDYEAPGGLIAKIDNTYTETQDPFGGYAEYNLGKKTERWSDDLKNEFGYKLGSRFKAFLYYNYYKQDYKADADFAQDFYSHEAGTGVEMQFLPKTWGFVRYYYGLQDYDSSGAIGGQTTDESNDSDFTWHKIDAGLTWDTGTKISGELNFGYQDKKYDNDFNYKGDKYNDNNTWVAATSIFYDVATAEDGTMITQLGLTIDRSQNQTSSNTTSYYEDTGAGISFKQKLLTKITLEGSFSYNFHDYFETDRLPMRQDDNYEAGLSVDYQARDWLSAGAGYTYKEKHSNYDANNFEDNKFNFKITAEY</sequence>
<dbReference type="Proteomes" id="UP000605201">
    <property type="component" value="Unassembled WGS sequence"/>
</dbReference>
<accession>A0A8J6P2L0</accession>
<reference evidence="1 2" key="1">
    <citation type="submission" date="2020-08" db="EMBL/GenBank/DDBJ databases">
        <title>Bridging the membrane lipid divide: bacteria of the FCB group superphylum have the potential to synthesize archaeal ether lipids.</title>
        <authorList>
            <person name="Villanueva L."/>
            <person name="Von Meijenfeldt F.A.B."/>
            <person name="Westbye A.B."/>
            <person name="Yadav S."/>
            <person name="Hopmans E.C."/>
            <person name="Dutilh B.E."/>
            <person name="Sinninghe Damste J.S."/>
        </authorList>
    </citation>
    <scope>NUCLEOTIDE SEQUENCE [LARGE SCALE GENOMIC DNA]</scope>
    <source>
        <strain evidence="1">NIOZ-UU17</strain>
    </source>
</reference>